<feature type="domain" description="DUF6881" evidence="1">
    <location>
        <begin position="8"/>
        <end position="78"/>
    </location>
</feature>
<accession>A0A1G2N1X2</accession>
<reference evidence="2 3" key="1">
    <citation type="journal article" date="2016" name="Nat. Commun.">
        <title>Thousands of microbial genomes shed light on interconnected biogeochemical processes in an aquifer system.</title>
        <authorList>
            <person name="Anantharaman K."/>
            <person name="Brown C.T."/>
            <person name="Hug L.A."/>
            <person name="Sharon I."/>
            <person name="Castelle C.J."/>
            <person name="Probst A.J."/>
            <person name="Thomas B.C."/>
            <person name="Singh A."/>
            <person name="Wilkins M.J."/>
            <person name="Karaoz U."/>
            <person name="Brodie E.L."/>
            <person name="Williams K.H."/>
            <person name="Hubbard S.S."/>
            <person name="Banfield J.F."/>
        </authorList>
    </citation>
    <scope>NUCLEOTIDE SEQUENCE [LARGE SCALE GENOMIC DNA]</scope>
</reference>
<dbReference type="Pfam" id="PF21812">
    <property type="entry name" value="DUF6881"/>
    <property type="match status" value="1"/>
</dbReference>
<name>A0A1G2N1X2_9BACT</name>
<comment type="caution">
    <text evidence="2">The sequence shown here is derived from an EMBL/GenBank/DDBJ whole genome shotgun (WGS) entry which is preliminary data.</text>
</comment>
<evidence type="ECO:0000313" key="2">
    <source>
        <dbReference type="EMBL" id="OHA29201.1"/>
    </source>
</evidence>
<evidence type="ECO:0000313" key="3">
    <source>
        <dbReference type="Proteomes" id="UP000178089"/>
    </source>
</evidence>
<dbReference type="EMBL" id="MHRT01000005">
    <property type="protein sequence ID" value="OHA29201.1"/>
    <property type="molecule type" value="Genomic_DNA"/>
</dbReference>
<sequence length="86" mass="10169">MKYIQIKTENLEFYIEIDDQRIEVRKVELANEGLLGFASKDIQFHGTTLDPKPILEKHDFKETQISKEEFEQIWDRAILTQKTVVS</sequence>
<evidence type="ECO:0000259" key="1">
    <source>
        <dbReference type="Pfam" id="PF21812"/>
    </source>
</evidence>
<organism evidence="2 3">
    <name type="scientific">Candidatus Taylorbacteria bacterium RIFCSPHIGHO2_12_FULL_45_16</name>
    <dbReference type="NCBI Taxonomy" id="1802315"/>
    <lineage>
        <taxon>Bacteria</taxon>
        <taxon>Candidatus Tayloriibacteriota</taxon>
    </lineage>
</organism>
<protein>
    <recommendedName>
        <fullName evidence="1">DUF6881 domain-containing protein</fullName>
    </recommendedName>
</protein>
<dbReference type="InterPro" id="IPR049248">
    <property type="entry name" value="DUF6881"/>
</dbReference>
<dbReference type="STRING" id="1802315.A3F51_01140"/>
<gene>
    <name evidence="2" type="ORF">A3F51_01140</name>
</gene>
<dbReference type="AlphaFoldDB" id="A0A1G2N1X2"/>
<dbReference type="Proteomes" id="UP000178089">
    <property type="component" value="Unassembled WGS sequence"/>
</dbReference>
<proteinExistence type="predicted"/>